<evidence type="ECO:0000256" key="5">
    <source>
        <dbReference type="ARBA" id="ARBA00022692"/>
    </source>
</evidence>
<dbReference type="Pfam" id="PF01594">
    <property type="entry name" value="AI-2E_transport"/>
    <property type="match status" value="1"/>
</dbReference>
<keyword evidence="5 8" id="KW-0812">Transmembrane</keyword>
<dbReference type="Proteomes" id="UP000462435">
    <property type="component" value="Unassembled WGS sequence"/>
</dbReference>
<evidence type="ECO:0000256" key="1">
    <source>
        <dbReference type="ARBA" id="ARBA00004651"/>
    </source>
</evidence>
<feature type="transmembrane region" description="Helical" evidence="8">
    <location>
        <begin position="302"/>
        <end position="330"/>
    </location>
</feature>
<evidence type="ECO:0000256" key="2">
    <source>
        <dbReference type="ARBA" id="ARBA00009773"/>
    </source>
</evidence>
<accession>A0A7V8JSN3</accession>
<reference evidence="10" key="1">
    <citation type="journal article" date="2020" name="MBio">
        <title>Horizontal gene transfer to a defensive symbiont with a reduced genome amongst a multipartite beetle microbiome.</title>
        <authorList>
            <person name="Waterworth S.C."/>
            <person name="Florez L.V."/>
            <person name="Rees E.R."/>
            <person name="Hertweck C."/>
            <person name="Kaltenpoth M."/>
            <person name="Kwan J.C."/>
        </authorList>
    </citation>
    <scope>NUCLEOTIDE SEQUENCE [LARGE SCALE GENOMIC DNA]</scope>
</reference>
<comment type="caution">
    <text evidence="9">The sequence shown here is derived from an EMBL/GenBank/DDBJ whole genome shotgun (WGS) entry which is preliminary data.</text>
</comment>
<feature type="transmembrane region" description="Helical" evidence="8">
    <location>
        <begin position="274"/>
        <end position="296"/>
    </location>
</feature>
<feature type="transmembrane region" description="Helical" evidence="8">
    <location>
        <begin position="337"/>
        <end position="358"/>
    </location>
</feature>
<evidence type="ECO:0000256" key="7">
    <source>
        <dbReference type="ARBA" id="ARBA00023136"/>
    </source>
</evidence>
<keyword evidence="3" id="KW-0813">Transport</keyword>
<keyword evidence="4" id="KW-1003">Cell membrane</keyword>
<feature type="transmembrane region" description="Helical" evidence="8">
    <location>
        <begin position="216"/>
        <end position="239"/>
    </location>
</feature>
<dbReference type="EMBL" id="WNDX01000201">
    <property type="protein sequence ID" value="KAF1036280.1"/>
    <property type="molecule type" value="Genomic_DNA"/>
</dbReference>
<evidence type="ECO:0000313" key="9">
    <source>
        <dbReference type="EMBL" id="KAF1036280.1"/>
    </source>
</evidence>
<evidence type="ECO:0000256" key="4">
    <source>
        <dbReference type="ARBA" id="ARBA00022475"/>
    </source>
</evidence>
<evidence type="ECO:0000256" key="6">
    <source>
        <dbReference type="ARBA" id="ARBA00022989"/>
    </source>
</evidence>
<keyword evidence="6 8" id="KW-1133">Transmembrane helix</keyword>
<name>A0A7V8JSN3_9BURK</name>
<sequence>MARFYQRRSRLAAARLESSPALLLYSPSPGAPLHKTSMQTTKNAYLSRLTSTSLLGAACVLAMLYFGRDILEPLAVAAILSLIILPLVRKLGGMGLNRAAAAIVSVLLVGACLVALAVVLAFQLASVTGDLPQYREAIQEKVERVRAMTERPFARLEEELSAVIPQPAQPAQPEVPPARSGKKAGNAASAAAASAAPMPVQVSSPKMSVRNAVARMFSLAWGPIGQAGIVLVLLVFILLEQESLRDRMVRLAGRADMSRTMQALGDAAEGVSRFFFSQFVVNAVFGLTMSCVLWLAGVPHAVLWGTLCGVLRFVPYLGALASGLLIAVFIAAIDPGWWLALSFLAFFVSLEALVANFIEPRVYGHSSGLSPLAIIVSALFWGSLWGPIGLLLSTPLTLCLVVAGRHVAALEPITILLGEAPDMSHAERFYQRALAGESDTIIRDARIHLEKNSFAKYCDQILLPGLALASLDLRNGQIEGAQQVRLLSTISLLTESLMQSPGMPRRFGRRQPLLNSGVGAHLRELRMARLGRWQGSLDVPDRSVVLCAGLTHQRDDLLSELLVHALRVNSIDARSITLDQDNERPDNSKSELVSIVFLVYPVKERFEPWLAMVKALRENLPHALLATIRPPFTGDDADPASVKAQVDMVLTSFEEGLAFAATNTRPAL</sequence>
<keyword evidence="7 8" id="KW-0472">Membrane</keyword>
<feature type="transmembrane region" description="Helical" evidence="8">
    <location>
        <begin position="45"/>
        <end position="64"/>
    </location>
</feature>
<evidence type="ECO:0000256" key="8">
    <source>
        <dbReference type="SAM" id="Phobius"/>
    </source>
</evidence>
<feature type="transmembrane region" description="Helical" evidence="8">
    <location>
        <begin position="100"/>
        <end position="125"/>
    </location>
</feature>
<evidence type="ECO:0000256" key="3">
    <source>
        <dbReference type="ARBA" id="ARBA00022448"/>
    </source>
</evidence>
<dbReference type="PANTHER" id="PTHR21716:SF53">
    <property type="entry name" value="PERMEASE PERM-RELATED"/>
    <property type="match status" value="1"/>
</dbReference>
<comment type="similarity">
    <text evidence="2">Belongs to the autoinducer-2 exporter (AI-2E) (TC 2.A.86) family.</text>
</comment>
<protein>
    <submittedName>
        <fullName evidence="9">Putative transport protein YhhT</fullName>
    </submittedName>
</protein>
<dbReference type="InterPro" id="IPR002549">
    <property type="entry name" value="AI-2E-like"/>
</dbReference>
<dbReference type="AlphaFoldDB" id="A0A7V8JSN3"/>
<gene>
    <name evidence="9" type="primary">yhhT</name>
    <name evidence="9" type="ORF">GAK35_04084</name>
</gene>
<comment type="subcellular location">
    <subcellularLocation>
        <location evidence="1">Cell membrane</location>
        <topology evidence="1">Multi-pass membrane protein</topology>
    </subcellularLocation>
</comment>
<proteinExistence type="inferred from homology"/>
<dbReference type="PANTHER" id="PTHR21716">
    <property type="entry name" value="TRANSMEMBRANE PROTEIN"/>
    <property type="match status" value="1"/>
</dbReference>
<evidence type="ECO:0000313" key="10">
    <source>
        <dbReference type="Proteomes" id="UP000462435"/>
    </source>
</evidence>
<organism evidence="9 10">
    <name type="scientific">Herbaspirillum frisingense</name>
    <dbReference type="NCBI Taxonomy" id="92645"/>
    <lineage>
        <taxon>Bacteria</taxon>
        <taxon>Pseudomonadati</taxon>
        <taxon>Pseudomonadota</taxon>
        <taxon>Betaproteobacteria</taxon>
        <taxon>Burkholderiales</taxon>
        <taxon>Oxalobacteraceae</taxon>
        <taxon>Herbaspirillum</taxon>
    </lineage>
</organism>
<dbReference type="GO" id="GO:0005886">
    <property type="term" value="C:plasma membrane"/>
    <property type="evidence" value="ECO:0007669"/>
    <property type="project" value="UniProtKB-SubCell"/>
</dbReference>